<evidence type="ECO:0000256" key="2">
    <source>
        <dbReference type="ARBA" id="ARBA00022475"/>
    </source>
</evidence>
<comment type="caution">
    <text evidence="8">The sequence shown here is derived from an EMBL/GenBank/DDBJ whole genome shotgun (WGS) entry which is preliminary data.</text>
</comment>
<evidence type="ECO:0000313" key="8">
    <source>
        <dbReference type="EMBL" id="KEQ26708.1"/>
    </source>
</evidence>
<keyword evidence="5 6" id="KW-0472">Membrane</keyword>
<gene>
    <name evidence="8" type="ORF">ET33_33290</name>
</gene>
<feature type="domain" description="DUF2179" evidence="7">
    <location>
        <begin position="229"/>
        <end position="283"/>
    </location>
</feature>
<organism evidence="8 9">
    <name type="scientific">Paenibacillus tyrfis</name>
    <dbReference type="NCBI Taxonomy" id="1501230"/>
    <lineage>
        <taxon>Bacteria</taxon>
        <taxon>Bacillati</taxon>
        <taxon>Bacillota</taxon>
        <taxon>Bacilli</taxon>
        <taxon>Bacillales</taxon>
        <taxon>Paenibacillaceae</taxon>
        <taxon>Paenibacillus</taxon>
    </lineage>
</organism>
<evidence type="ECO:0000256" key="4">
    <source>
        <dbReference type="ARBA" id="ARBA00022989"/>
    </source>
</evidence>
<comment type="subcellular location">
    <subcellularLocation>
        <location evidence="1">Cell membrane</location>
        <topology evidence="1">Multi-pass membrane protein</topology>
    </subcellularLocation>
</comment>
<dbReference type="InterPro" id="IPR019264">
    <property type="entry name" value="DUF2179"/>
</dbReference>
<dbReference type="InterPro" id="IPR015867">
    <property type="entry name" value="N-reg_PII/ATP_PRibTrfase_C"/>
</dbReference>
<evidence type="ECO:0000256" key="6">
    <source>
        <dbReference type="SAM" id="Phobius"/>
    </source>
</evidence>
<evidence type="ECO:0000256" key="3">
    <source>
        <dbReference type="ARBA" id="ARBA00022692"/>
    </source>
</evidence>
<evidence type="ECO:0000256" key="1">
    <source>
        <dbReference type="ARBA" id="ARBA00004651"/>
    </source>
</evidence>
<reference evidence="8 9" key="1">
    <citation type="submission" date="2014-06" db="EMBL/GenBank/DDBJ databases">
        <title>Draft genome sequence of Paenibacillus sp. MSt1.</title>
        <authorList>
            <person name="Aw Y.K."/>
            <person name="Ong K.S."/>
            <person name="Gan H.M."/>
            <person name="Lee S.M."/>
        </authorList>
    </citation>
    <scope>NUCLEOTIDE SEQUENCE [LARGE SCALE GENOMIC DNA]</scope>
    <source>
        <strain evidence="8 9">MSt1</strain>
    </source>
</reference>
<keyword evidence="4 6" id="KW-1133">Transmembrane helix</keyword>
<dbReference type="RefSeq" id="WP_036679945.1">
    <property type="nucleotide sequence ID" value="NZ_JNVM01000006.1"/>
</dbReference>
<dbReference type="Gene3D" id="3.30.70.120">
    <property type="match status" value="1"/>
</dbReference>
<dbReference type="AlphaFoldDB" id="A0A081P7N5"/>
<evidence type="ECO:0000256" key="5">
    <source>
        <dbReference type="ARBA" id="ARBA00023136"/>
    </source>
</evidence>
<feature type="transmembrane region" description="Helical" evidence="6">
    <location>
        <begin position="90"/>
        <end position="108"/>
    </location>
</feature>
<dbReference type="OrthoDB" id="1758221at2"/>
<dbReference type="eggNOG" id="COG1284">
    <property type="taxonomic scope" value="Bacteria"/>
</dbReference>
<dbReference type="PROSITE" id="PS51257">
    <property type="entry name" value="PROKAR_LIPOPROTEIN"/>
    <property type="match status" value="1"/>
</dbReference>
<evidence type="ECO:0000313" key="9">
    <source>
        <dbReference type="Proteomes" id="UP000028123"/>
    </source>
</evidence>
<feature type="transmembrane region" description="Helical" evidence="6">
    <location>
        <begin position="65"/>
        <end position="83"/>
    </location>
</feature>
<dbReference type="PANTHER" id="PTHR33545:SF9">
    <property type="entry name" value="UPF0750 MEMBRANE PROTEIN YITE"/>
    <property type="match status" value="1"/>
</dbReference>
<keyword evidence="2" id="KW-1003">Cell membrane</keyword>
<accession>A0A081P7N5</accession>
<feature type="transmembrane region" description="Helical" evidence="6">
    <location>
        <begin position="12"/>
        <end position="32"/>
    </location>
</feature>
<sequence length="304" mass="32296">MKQDRGTSGYGRAAAFGVQMAYLTIGCLLMAISYNMFQHPHQIAAGGVTGLSTVLEYVTGLKPAISQWLINVPLLLAGAAVFGRGFAVKTVLGSFLLPLCILLTEGVPSLTDNMLLAAIYGGIGTGLGLGLIFKGNASSGGFTIVALLLNRKLGIGLGKALMILDFAVILMAAIVFSPEKALYAWIGLFLTKKALELVHSASDSKVAFIITDQTREETLRAAILLELDRGLTRFTSWGGYTGEPRGVLMVVLRNADIAPLKRIVSTVDPQAFVILSEASEVYGQGFHSYPLVPRAGRDASKVFS</sequence>
<dbReference type="PIRSF" id="PIRSF006483">
    <property type="entry name" value="Membrane_protein_YitT"/>
    <property type="match status" value="1"/>
</dbReference>
<protein>
    <submittedName>
        <fullName evidence="8">Membrane protein</fullName>
    </submittedName>
</protein>
<dbReference type="EMBL" id="JNVM01000006">
    <property type="protein sequence ID" value="KEQ26708.1"/>
    <property type="molecule type" value="Genomic_DNA"/>
</dbReference>
<dbReference type="Pfam" id="PF10035">
    <property type="entry name" value="DUF2179"/>
    <property type="match status" value="1"/>
</dbReference>
<dbReference type="PANTHER" id="PTHR33545">
    <property type="entry name" value="UPF0750 MEMBRANE PROTEIN YITT-RELATED"/>
    <property type="match status" value="1"/>
</dbReference>
<dbReference type="GO" id="GO:0005886">
    <property type="term" value="C:plasma membrane"/>
    <property type="evidence" value="ECO:0007669"/>
    <property type="project" value="UniProtKB-SubCell"/>
</dbReference>
<name>A0A081P7N5_9BACL</name>
<feature type="transmembrane region" description="Helical" evidence="6">
    <location>
        <begin position="153"/>
        <end position="176"/>
    </location>
</feature>
<keyword evidence="3 6" id="KW-0812">Transmembrane</keyword>
<dbReference type="InterPro" id="IPR051461">
    <property type="entry name" value="UPF0750_membrane"/>
</dbReference>
<dbReference type="Proteomes" id="UP000028123">
    <property type="component" value="Unassembled WGS sequence"/>
</dbReference>
<dbReference type="Pfam" id="PF02588">
    <property type="entry name" value="YitT_membrane"/>
    <property type="match status" value="1"/>
</dbReference>
<evidence type="ECO:0000259" key="7">
    <source>
        <dbReference type="Pfam" id="PF10035"/>
    </source>
</evidence>
<keyword evidence="9" id="KW-1185">Reference proteome</keyword>
<feature type="transmembrane region" description="Helical" evidence="6">
    <location>
        <begin position="114"/>
        <end position="133"/>
    </location>
</feature>
<proteinExistence type="predicted"/>
<dbReference type="CDD" id="cd16380">
    <property type="entry name" value="YitT_C"/>
    <property type="match status" value="1"/>
</dbReference>
<dbReference type="InterPro" id="IPR003740">
    <property type="entry name" value="YitT"/>
</dbReference>